<dbReference type="AlphaFoldDB" id="A0A7W8LLY5"/>
<reference evidence="3 4" key="1">
    <citation type="submission" date="2020-08" db="EMBL/GenBank/DDBJ databases">
        <title>Genomic Encyclopedia of Type Strains, Phase IV (KMG-IV): sequencing the most valuable type-strain genomes for metagenomic binning, comparative biology and taxonomic classification.</title>
        <authorList>
            <person name="Goeker M."/>
        </authorList>
    </citation>
    <scope>NUCLEOTIDE SEQUENCE [LARGE SCALE GENOMIC DNA]</scope>
    <source>
        <strain evidence="3 4">DSM 103462</strain>
    </source>
</reference>
<feature type="signal peptide" evidence="1">
    <location>
        <begin position="1"/>
        <end position="23"/>
    </location>
</feature>
<dbReference type="SMART" id="SM00636">
    <property type="entry name" value="Glyco_18"/>
    <property type="match status" value="1"/>
</dbReference>
<dbReference type="RefSeq" id="WP_184658514.1">
    <property type="nucleotide sequence ID" value="NZ_CP031518.1"/>
</dbReference>
<dbReference type="InterPro" id="IPR011583">
    <property type="entry name" value="Chitinase_II/V-like_cat"/>
</dbReference>
<keyword evidence="1" id="KW-0732">Signal</keyword>
<dbReference type="Gene3D" id="3.20.20.80">
    <property type="entry name" value="Glycosidases"/>
    <property type="match status" value="1"/>
</dbReference>
<dbReference type="PANTHER" id="PTHR46066:SF2">
    <property type="entry name" value="CHITINASE DOMAIN-CONTAINING PROTEIN 1"/>
    <property type="match status" value="1"/>
</dbReference>
<dbReference type="SUPFAM" id="SSF51445">
    <property type="entry name" value="(Trans)glycosidases"/>
    <property type="match status" value="1"/>
</dbReference>
<evidence type="ECO:0000313" key="4">
    <source>
        <dbReference type="Proteomes" id="UP000518887"/>
    </source>
</evidence>
<dbReference type="Proteomes" id="UP000518887">
    <property type="component" value="Unassembled WGS sequence"/>
</dbReference>
<feature type="domain" description="GH18" evidence="2">
    <location>
        <begin position="1"/>
        <end position="337"/>
    </location>
</feature>
<comment type="caution">
    <text evidence="3">The sequence shown here is derived from an EMBL/GenBank/DDBJ whole genome shotgun (WGS) entry which is preliminary data.</text>
</comment>
<organism evidence="3 4">
    <name type="scientific">Treponema ruminis</name>
    <dbReference type="NCBI Taxonomy" id="744515"/>
    <lineage>
        <taxon>Bacteria</taxon>
        <taxon>Pseudomonadati</taxon>
        <taxon>Spirochaetota</taxon>
        <taxon>Spirochaetia</taxon>
        <taxon>Spirochaetales</taxon>
        <taxon>Treponemataceae</taxon>
        <taxon>Treponema</taxon>
    </lineage>
</organism>
<sequence>MKKFFLLSFVFISFFSFPSNLLAQNLDSPIESPAPEEEALSFKEIWGYVMIGEESCFSNDYPVTDVGYFVSAVSNFSDFRPVPKRSEKFPDFKGRIHIVSSVDSKAQTHLLLDPKLPLRNKIIKQLVKEAKDYDGVQIDWELVMKEDAHNFWNFLKQLKKRLHGKMLTVAIPARTRTLEKDAYNYAELSKIVDRIIVMAYDEHWSTSSPGPIASLAWCKRIADYAKTVIPEDKLVMGCPFYARAWNNESVGQKAYRMYRVDNVIKDVQAKAFKISANGDLSFSFDTTTRVTMFYDTVESSVKRCRSYRENDITRLAFWRVGQENTEFWERLKIEGAD</sequence>
<accession>A0A7W8LLY5</accession>
<dbReference type="Gene3D" id="3.10.50.10">
    <property type="match status" value="1"/>
</dbReference>
<evidence type="ECO:0000313" key="3">
    <source>
        <dbReference type="EMBL" id="MBB5225845.1"/>
    </source>
</evidence>
<evidence type="ECO:0000256" key="1">
    <source>
        <dbReference type="SAM" id="SignalP"/>
    </source>
</evidence>
<dbReference type="Pfam" id="PF00704">
    <property type="entry name" value="Glyco_hydro_18"/>
    <property type="match status" value="1"/>
</dbReference>
<dbReference type="EMBL" id="JACHFQ010000003">
    <property type="protein sequence ID" value="MBB5225845.1"/>
    <property type="molecule type" value="Genomic_DNA"/>
</dbReference>
<dbReference type="PROSITE" id="PS51910">
    <property type="entry name" value="GH18_2"/>
    <property type="match status" value="1"/>
</dbReference>
<dbReference type="GO" id="GO:0008061">
    <property type="term" value="F:chitin binding"/>
    <property type="evidence" value="ECO:0007669"/>
    <property type="project" value="InterPro"/>
</dbReference>
<dbReference type="PANTHER" id="PTHR46066">
    <property type="entry name" value="CHITINASE DOMAIN-CONTAINING PROTEIN 1 FAMILY MEMBER"/>
    <property type="match status" value="1"/>
</dbReference>
<proteinExistence type="predicted"/>
<keyword evidence="4" id="KW-1185">Reference proteome</keyword>
<name>A0A7W8LLY5_9SPIR</name>
<feature type="chain" id="PRO_5030892965" evidence="1">
    <location>
        <begin position="24"/>
        <end position="337"/>
    </location>
</feature>
<gene>
    <name evidence="3" type="ORF">HNP76_001202</name>
</gene>
<dbReference type="InterPro" id="IPR029070">
    <property type="entry name" value="Chitinase_insertion_sf"/>
</dbReference>
<dbReference type="GO" id="GO:0005975">
    <property type="term" value="P:carbohydrate metabolic process"/>
    <property type="evidence" value="ECO:0007669"/>
    <property type="project" value="InterPro"/>
</dbReference>
<evidence type="ECO:0000259" key="2">
    <source>
        <dbReference type="PROSITE" id="PS51910"/>
    </source>
</evidence>
<dbReference type="InterPro" id="IPR017853">
    <property type="entry name" value="GH"/>
</dbReference>
<protein>
    <submittedName>
        <fullName evidence="3">Spore germination protein YaaH</fullName>
    </submittedName>
</protein>
<dbReference type="InterPro" id="IPR001223">
    <property type="entry name" value="Glyco_hydro18_cat"/>
</dbReference>